<dbReference type="EMBL" id="JAVRHM010000011">
    <property type="protein sequence ID" value="MDT0690216.1"/>
    <property type="molecule type" value="Genomic_DNA"/>
</dbReference>
<evidence type="ECO:0000313" key="1">
    <source>
        <dbReference type="EMBL" id="MDT0690216.1"/>
    </source>
</evidence>
<reference evidence="1 2" key="1">
    <citation type="submission" date="2023-09" db="EMBL/GenBank/DDBJ databases">
        <authorList>
            <person name="Rey-Velasco X."/>
        </authorList>
    </citation>
    <scope>NUCLEOTIDE SEQUENCE [LARGE SCALE GENOMIC DNA]</scope>
    <source>
        <strain evidence="1 2">F188</strain>
    </source>
</reference>
<proteinExistence type="predicted"/>
<sequence>MKKLLCLFILFIFSCKSENESETTSEENERRSFISDVEVQPILEDDSLNVRAIKVIGNNLAFAGNNGVYGLYNSSEGSWKTNVQEYNGTTPEFRAVASTANDFFMLSVGNPALLYKTGENGEMELVYKEEGEKVFYDALAFWNDREGIAMGDPSDN</sequence>
<accession>A0ABU3E2L9</accession>
<evidence type="ECO:0000313" key="2">
    <source>
        <dbReference type="Proteomes" id="UP001261624"/>
    </source>
</evidence>
<comment type="caution">
    <text evidence="1">The sequence shown here is derived from an EMBL/GenBank/DDBJ whole genome shotgun (WGS) entry which is preliminary data.</text>
</comment>
<keyword evidence="2" id="KW-1185">Reference proteome</keyword>
<organism evidence="1 2">
    <name type="scientific">Autumnicola patrickiae</name>
    <dbReference type="NCBI Taxonomy" id="3075591"/>
    <lineage>
        <taxon>Bacteria</taxon>
        <taxon>Pseudomonadati</taxon>
        <taxon>Bacteroidota</taxon>
        <taxon>Flavobacteriia</taxon>
        <taxon>Flavobacteriales</taxon>
        <taxon>Flavobacteriaceae</taxon>
        <taxon>Autumnicola</taxon>
    </lineage>
</organism>
<gene>
    <name evidence="1" type="ORF">RM549_10505</name>
</gene>
<protein>
    <submittedName>
        <fullName evidence="1">Uncharacterized protein</fullName>
    </submittedName>
</protein>
<dbReference type="PROSITE" id="PS51257">
    <property type="entry name" value="PROKAR_LIPOPROTEIN"/>
    <property type="match status" value="1"/>
</dbReference>
<dbReference type="Proteomes" id="UP001261624">
    <property type="component" value="Unassembled WGS sequence"/>
</dbReference>
<name>A0ABU3E2L9_9FLAO</name>